<feature type="compositionally biased region" description="Low complexity" evidence="1">
    <location>
        <begin position="59"/>
        <end position="72"/>
    </location>
</feature>
<evidence type="ECO:0000256" key="1">
    <source>
        <dbReference type="SAM" id="MobiDB-lite"/>
    </source>
</evidence>
<feature type="compositionally biased region" description="Basic and acidic residues" evidence="1">
    <location>
        <begin position="44"/>
        <end position="57"/>
    </location>
</feature>
<accession>A0A0H3MQI1</accession>
<dbReference type="EMBL" id="FM211192">
    <property type="protein sequence ID" value="CAR71370.1"/>
    <property type="molecule type" value="Genomic_DNA"/>
</dbReference>
<sequence>MNLLKLLNLMQSAKCEPVEDKVEQFTEEEASTIGAESDTDAEDWEHRSKAEGVKELVEETWSSSLTSSQTQWHRSMPS</sequence>
<dbReference type="HOGENOM" id="CLU_2618227_0_0_11"/>
<evidence type="ECO:0000313" key="3">
    <source>
        <dbReference type="Proteomes" id="UP000006900"/>
    </source>
</evidence>
<dbReference type="AlphaFoldDB" id="A0A0H3MQI1"/>
<protein>
    <submittedName>
        <fullName evidence="2">Uncharacterized protein</fullName>
    </submittedName>
</protein>
<gene>
    <name evidence="2" type="ordered locus">MLBr01275</name>
</gene>
<name>A0A0H3MQI1_MYCLB</name>
<evidence type="ECO:0000313" key="2">
    <source>
        <dbReference type="EMBL" id="CAR71370.1"/>
    </source>
</evidence>
<reference evidence="2 3" key="1">
    <citation type="journal article" date="2009" name="Nat. Genet.">
        <title>Comparative genomic and phylogeographic analysis of Mycobacterium leprae.</title>
        <authorList>
            <person name="Monot M."/>
            <person name="Honore N."/>
            <person name="Garnier T."/>
            <person name="Zidane N."/>
            <person name="Sherafi D."/>
            <person name="Paniz-Mondolfi A."/>
            <person name="Matsuoka M."/>
            <person name="Taylor G.M."/>
            <person name="Donoghue H.D."/>
            <person name="Bouwman A."/>
            <person name="Mays S."/>
            <person name="Watson C."/>
            <person name="Lockwood D."/>
            <person name="Khamispour A."/>
            <person name="Dowlati Y."/>
            <person name="Jianping S."/>
            <person name="Rea T.H."/>
            <person name="Vera-Cabrera L."/>
            <person name="Stefani M.M."/>
            <person name="Banu S."/>
            <person name="Macdonald M."/>
            <person name="Sapkota B.R."/>
            <person name="Spencer J.S."/>
            <person name="Thomas J."/>
            <person name="Harshman K."/>
            <person name="Singh P."/>
            <person name="Busso P."/>
            <person name="Gattiker A."/>
            <person name="Rougemont J."/>
            <person name="Brennan P.J."/>
            <person name="Cole S.T."/>
        </authorList>
    </citation>
    <scope>NUCLEOTIDE SEQUENCE [LARGE SCALE GENOMIC DNA]</scope>
    <source>
        <strain evidence="3">Br4923</strain>
    </source>
</reference>
<proteinExistence type="predicted"/>
<feature type="region of interest" description="Disordered" evidence="1">
    <location>
        <begin position="27"/>
        <end position="78"/>
    </location>
</feature>
<dbReference type="KEGG" id="mlb:MLBr01275"/>
<organism evidence="2 3">
    <name type="scientific">Mycobacterium leprae (strain Br4923)</name>
    <dbReference type="NCBI Taxonomy" id="561304"/>
    <lineage>
        <taxon>Bacteria</taxon>
        <taxon>Bacillati</taxon>
        <taxon>Actinomycetota</taxon>
        <taxon>Actinomycetes</taxon>
        <taxon>Mycobacteriales</taxon>
        <taxon>Mycobacteriaceae</taxon>
        <taxon>Mycobacterium</taxon>
    </lineage>
</organism>
<dbReference type="Proteomes" id="UP000006900">
    <property type="component" value="Chromosome"/>
</dbReference>